<comment type="caution">
    <text evidence="1">The sequence shown here is derived from an EMBL/GenBank/DDBJ whole genome shotgun (WGS) entry which is preliminary data.</text>
</comment>
<gene>
    <name evidence="1" type="ORF">CNR29_02120</name>
</gene>
<evidence type="ECO:0000313" key="1">
    <source>
        <dbReference type="EMBL" id="PBQ22876.1"/>
    </source>
</evidence>
<organism evidence="1">
    <name type="scientific">Levilactobacillus brevis</name>
    <name type="common">Lactobacillus brevis</name>
    <dbReference type="NCBI Taxonomy" id="1580"/>
    <lineage>
        <taxon>Bacteria</taxon>
        <taxon>Bacillati</taxon>
        <taxon>Bacillota</taxon>
        <taxon>Bacilli</taxon>
        <taxon>Lactobacillales</taxon>
        <taxon>Lactobacillaceae</taxon>
        <taxon>Levilactobacillus</taxon>
    </lineage>
</organism>
<name>A0A2A3TW64_LEVBR</name>
<accession>A0A2A3TW64</accession>
<protein>
    <submittedName>
        <fullName evidence="1">Uncharacterized protein</fullName>
    </submittedName>
</protein>
<dbReference type="EMBL" id="NVYO01000001">
    <property type="protein sequence ID" value="PBQ22876.1"/>
    <property type="molecule type" value="Genomic_DNA"/>
</dbReference>
<dbReference type="Proteomes" id="UP000217918">
    <property type="component" value="Unassembled WGS sequence"/>
</dbReference>
<dbReference type="RefSeq" id="WP_096109650.1">
    <property type="nucleotide sequence ID" value="NZ_NVYO01000001.1"/>
</dbReference>
<proteinExistence type="predicted"/>
<sequence length="310" mass="35087">MSIYLNIVPQAQLDWAQLTTLIGETNSQQVTDVSLSLQLPKGQALTQEQQRQAAAWSLTIGRPTITPSEQTYLINLRETDRLLPGAFKQWQQVIQQHPNRLISLATFDSGQPLAPQVQDYLEQHADSRLHLTLQQLADSKLTTTNARQLALWGLQNYSVQTNLQSLKYLDQRLRPTGLLLPSTQLSPNLPLASLQQTLPILQSATEVIRLHVPTIARQSWAVTTPLTWLTNLQAIDLDHLALGWGPLIAQYQQHQLNQILNVAGRQQLSKPVHLQLLTQIKQTQTPPIHRWSRLGLLRMLSPRVAHQLFY</sequence>
<reference evidence="1" key="1">
    <citation type="submission" date="2017-09" db="EMBL/GenBank/DDBJ databases">
        <title>Genome sequence of Lactobacillus brevis D7.</title>
        <authorList>
            <person name="Kwon M.-S."/>
            <person name="Lim S.K."/>
            <person name="Choi H.-J."/>
        </authorList>
    </citation>
    <scope>NUCLEOTIDE SEQUENCE [LARGE SCALE GENOMIC DNA]</scope>
    <source>
        <strain evidence="1">D7</strain>
    </source>
</reference>
<dbReference type="AlphaFoldDB" id="A0A2A3TW64"/>